<keyword evidence="2" id="KW-1185">Reference proteome</keyword>
<sequence length="71" mass="7780">MKTEKRPVEITVAGELPGFEYGGCRGVFLNLGLDVEMDGVTYHLSSSFAEKAEMGEVIDTAELERNGRRTA</sequence>
<dbReference type="STRING" id="1235802.C823_05201"/>
<evidence type="ECO:0000313" key="2">
    <source>
        <dbReference type="Proteomes" id="UP000012589"/>
    </source>
</evidence>
<name>N2A244_9FIRM</name>
<reference evidence="1 2" key="1">
    <citation type="journal article" date="2014" name="Genome Announc.">
        <title>Draft genome sequences of the altered schaedler flora, a defined bacterial community from gnotobiotic mice.</title>
        <authorList>
            <person name="Wannemuehler M.J."/>
            <person name="Overstreet A.M."/>
            <person name="Ward D.V."/>
            <person name="Phillips G.J."/>
        </authorList>
    </citation>
    <scope>NUCLEOTIDE SEQUENCE [LARGE SCALE GENOMIC DNA]</scope>
    <source>
        <strain evidence="1 2">ASF492</strain>
    </source>
</reference>
<dbReference type="PATRIC" id="fig|1235802.3.peg.5491"/>
<dbReference type="HOGENOM" id="CLU_2734013_0_0_9"/>
<proteinExistence type="predicted"/>
<dbReference type="AlphaFoldDB" id="N2A244"/>
<dbReference type="OrthoDB" id="1865772at2"/>
<gene>
    <name evidence="1" type="ORF">C823_05201</name>
</gene>
<protein>
    <submittedName>
        <fullName evidence="1">Uncharacterized protein</fullName>
    </submittedName>
</protein>
<dbReference type="Proteomes" id="UP000012589">
    <property type="component" value="Unassembled WGS sequence"/>
</dbReference>
<evidence type="ECO:0000313" key="1">
    <source>
        <dbReference type="EMBL" id="EMZ20115.1"/>
    </source>
</evidence>
<dbReference type="EMBL" id="AQFT01000150">
    <property type="protein sequence ID" value="EMZ20115.1"/>
    <property type="molecule type" value="Genomic_DNA"/>
</dbReference>
<comment type="caution">
    <text evidence="1">The sequence shown here is derived from an EMBL/GenBank/DDBJ whole genome shotgun (WGS) entry which is preliminary data.</text>
</comment>
<organism evidence="1 2">
    <name type="scientific">Eubacterium plexicaudatum ASF492</name>
    <dbReference type="NCBI Taxonomy" id="1235802"/>
    <lineage>
        <taxon>Bacteria</taxon>
        <taxon>Bacillati</taxon>
        <taxon>Bacillota</taxon>
        <taxon>Clostridia</taxon>
        <taxon>Eubacteriales</taxon>
        <taxon>Eubacteriaceae</taxon>
        <taxon>Eubacterium</taxon>
    </lineage>
</organism>
<accession>N2A244</accession>